<organism evidence="1 2">
    <name type="scientific">Anabaena catenula FACHB-362</name>
    <dbReference type="NCBI Taxonomy" id="2692877"/>
    <lineage>
        <taxon>Bacteria</taxon>
        <taxon>Bacillati</taxon>
        <taxon>Cyanobacteriota</taxon>
        <taxon>Cyanophyceae</taxon>
        <taxon>Nostocales</taxon>
        <taxon>Nostocaceae</taxon>
        <taxon>Anabaena</taxon>
    </lineage>
</organism>
<accession>A0ABR8J238</accession>
<evidence type="ECO:0000313" key="2">
    <source>
        <dbReference type="Proteomes" id="UP000660381"/>
    </source>
</evidence>
<name>A0ABR8J238_9NOST</name>
<proteinExistence type="predicted"/>
<gene>
    <name evidence="1" type="ORF">H6G68_07350</name>
</gene>
<dbReference type="RefSeq" id="WP_190906040.1">
    <property type="nucleotide sequence ID" value="NZ_JACJTQ010000007.1"/>
</dbReference>
<comment type="caution">
    <text evidence="1">The sequence shown here is derived from an EMBL/GenBank/DDBJ whole genome shotgun (WGS) entry which is preliminary data.</text>
</comment>
<evidence type="ECO:0000313" key="1">
    <source>
        <dbReference type="EMBL" id="MBD2691572.1"/>
    </source>
</evidence>
<keyword evidence="2" id="KW-1185">Reference proteome</keyword>
<protein>
    <submittedName>
        <fullName evidence="1">Uncharacterized protein</fullName>
    </submittedName>
</protein>
<dbReference type="EMBL" id="JACJTQ010000007">
    <property type="protein sequence ID" value="MBD2691572.1"/>
    <property type="molecule type" value="Genomic_DNA"/>
</dbReference>
<sequence length="127" mass="13990">MNVDIKYEGDIYLQVSNDLIELADLITEECGVSVAQKKTKPESGAKDSGLTIGLAIAGLALTGVQTAISAVQYWKSEHPKYLLSIYSGGETYILDNTNKEEVDRIFKIISLLPTDIIENIEIKISRK</sequence>
<dbReference type="Proteomes" id="UP000660381">
    <property type="component" value="Unassembled WGS sequence"/>
</dbReference>
<reference evidence="1 2" key="1">
    <citation type="journal article" date="2020" name="ISME J.">
        <title>Comparative genomics reveals insights into cyanobacterial evolution and habitat adaptation.</title>
        <authorList>
            <person name="Chen M.Y."/>
            <person name="Teng W.K."/>
            <person name="Zhao L."/>
            <person name="Hu C.X."/>
            <person name="Zhou Y.K."/>
            <person name="Han B.P."/>
            <person name="Song L.R."/>
            <person name="Shu W.S."/>
        </authorList>
    </citation>
    <scope>NUCLEOTIDE SEQUENCE [LARGE SCALE GENOMIC DNA]</scope>
    <source>
        <strain evidence="1 2">FACHB-362</strain>
    </source>
</reference>